<dbReference type="OrthoDB" id="10049706at2759"/>
<evidence type="ECO:0000256" key="1">
    <source>
        <dbReference type="ARBA" id="ARBA00004141"/>
    </source>
</evidence>
<dbReference type="GO" id="GO:0008188">
    <property type="term" value="F:neuropeptide receptor activity"/>
    <property type="evidence" value="ECO:0007669"/>
    <property type="project" value="TreeGrafter"/>
</dbReference>
<evidence type="ECO:0008006" key="7">
    <source>
        <dbReference type="Google" id="ProtNLM"/>
    </source>
</evidence>
<organism evidence="5 6">
    <name type="scientific">Oryctes borbonicus</name>
    <dbReference type="NCBI Taxonomy" id="1629725"/>
    <lineage>
        <taxon>Eukaryota</taxon>
        <taxon>Metazoa</taxon>
        <taxon>Ecdysozoa</taxon>
        <taxon>Arthropoda</taxon>
        <taxon>Hexapoda</taxon>
        <taxon>Insecta</taxon>
        <taxon>Pterygota</taxon>
        <taxon>Neoptera</taxon>
        <taxon>Endopterygota</taxon>
        <taxon>Coleoptera</taxon>
        <taxon>Polyphaga</taxon>
        <taxon>Scarabaeiformia</taxon>
        <taxon>Scarabaeidae</taxon>
        <taxon>Dynastinae</taxon>
        <taxon>Oryctes</taxon>
    </lineage>
</organism>
<keyword evidence="6" id="KW-1185">Reference proteome</keyword>
<evidence type="ECO:0000256" key="3">
    <source>
        <dbReference type="ARBA" id="ARBA00023170"/>
    </source>
</evidence>
<comment type="subcellular location">
    <subcellularLocation>
        <location evidence="1">Membrane</location>
        <topology evidence="1">Multi-pass membrane protein</topology>
    </subcellularLocation>
</comment>
<keyword evidence="4" id="KW-0807">Transducer</keyword>
<dbReference type="Proteomes" id="UP000051574">
    <property type="component" value="Unassembled WGS sequence"/>
</dbReference>
<evidence type="ECO:0000313" key="6">
    <source>
        <dbReference type="Proteomes" id="UP000051574"/>
    </source>
</evidence>
<sequence length="152" mass="17593">HVFALWFFFNPNMEKEYDDFWHALKIIGFCLSFLNSCVNPVALYCVSGVFRQYFNKYLFCQDSRRLRRNTPSSMGNCDTSLNSTFRRHTQGTMVESLCIQRKSTFLTKQKCSNNALIALEGLNSKKDSCEMNTRTSVVLRGDKEKDMCDFGS</sequence>
<dbReference type="AlphaFoldDB" id="A0A0T6AVJ5"/>
<dbReference type="Gene3D" id="1.20.1070.10">
    <property type="entry name" value="Rhodopsin 7-helix transmembrane proteins"/>
    <property type="match status" value="1"/>
</dbReference>
<evidence type="ECO:0000313" key="5">
    <source>
        <dbReference type="EMBL" id="KRT79130.1"/>
    </source>
</evidence>
<dbReference type="EMBL" id="LJIG01022707">
    <property type="protein sequence ID" value="KRT79130.1"/>
    <property type="molecule type" value="Genomic_DNA"/>
</dbReference>
<comment type="caution">
    <text evidence="5">The sequence shown here is derived from an EMBL/GenBank/DDBJ whole genome shotgun (WGS) entry which is preliminary data.</text>
</comment>
<gene>
    <name evidence="5" type="ORF">AMK59_6413</name>
</gene>
<accession>A0A0T6AVJ5</accession>
<keyword evidence="2" id="KW-0297">G-protein coupled receptor</keyword>
<evidence type="ECO:0000256" key="4">
    <source>
        <dbReference type="ARBA" id="ARBA00023224"/>
    </source>
</evidence>
<reference evidence="5 6" key="1">
    <citation type="submission" date="2015-09" db="EMBL/GenBank/DDBJ databases">
        <title>Draft genome of the scarab beetle Oryctes borbonicus.</title>
        <authorList>
            <person name="Meyer J.M."/>
            <person name="Markov G.V."/>
            <person name="Baskaran P."/>
            <person name="Herrmann M."/>
            <person name="Sommer R.J."/>
            <person name="Roedelsperger C."/>
        </authorList>
    </citation>
    <scope>NUCLEOTIDE SEQUENCE [LARGE SCALE GENOMIC DNA]</scope>
    <source>
        <strain evidence="5">OB123</strain>
        <tissue evidence="5">Whole animal</tissue>
    </source>
</reference>
<dbReference type="PANTHER" id="PTHR45695">
    <property type="entry name" value="LEUCOKININ RECEPTOR-RELATED"/>
    <property type="match status" value="1"/>
</dbReference>
<dbReference type="SUPFAM" id="SSF81321">
    <property type="entry name" value="Family A G protein-coupled receptor-like"/>
    <property type="match status" value="1"/>
</dbReference>
<proteinExistence type="predicted"/>
<dbReference type="PANTHER" id="PTHR45695:SF24">
    <property type="entry name" value="NEUROPEPTIDE CCHAMIDE-2 RECEPTOR"/>
    <property type="match status" value="1"/>
</dbReference>
<feature type="non-terminal residue" evidence="5">
    <location>
        <position position="1"/>
    </location>
</feature>
<name>A0A0T6AVJ5_9SCAR</name>
<keyword evidence="3" id="KW-0675">Receptor</keyword>
<evidence type="ECO:0000256" key="2">
    <source>
        <dbReference type="ARBA" id="ARBA00023040"/>
    </source>
</evidence>
<dbReference type="GO" id="GO:0005886">
    <property type="term" value="C:plasma membrane"/>
    <property type="evidence" value="ECO:0007669"/>
    <property type="project" value="TreeGrafter"/>
</dbReference>
<protein>
    <recommendedName>
        <fullName evidence="7">G protein-coupled receptor</fullName>
    </recommendedName>
</protein>